<evidence type="ECO:0000313" key="2">
    <source>
        <dbReference type="EMBL" id="QHU02880.1"/>
    </source>
</evidence>
<name>A0A6C0JDG0_9ZZZZ</name>
<evidence type="ECO:0000256" key="1">
    <source>
        <dbReference type="SAM" id="Phobius"/>
    </source>
</evidence>
<accession>A0A6C0JDG0</accession>
<dbReference type="EMBL" id="MN740367">
    <property type="protein sequence ID" value="QHU02880.1"/>
    <property type="molecule type" value="Genomic_DNA"/>
</dbReference>
<feature type="transmembrane region" description="Helical" evidence="1">
    <location>
        <begin position="141"/>
        <end position="158"/>
    </location>
</feature>
<keyword evidence="1" id="KW-1133">Transmembrane helix</keyword>
<protein>
    <submittedName>
        <fullName evidence="2">Uncharacterized protein</fullName>
    </submittedName>
</protein>
<organism evidence="2">
    <name type="scientific">viral metagenome</name>
    <dbReference type="NCBI Taxonomy" id="1070528"/>
    <lineage>
        <taxon>unclassified sequences</taxon>
        <taxon>metagenomes</taxon>
        <taxon>organismal metagenomes</taxon>
    </lineage>
</organism>
<dbReference type="AlphaFoldDB" id="A0A6C0JDG0"/>
<feature type="transmembrane region" description="Helical" evidence="1">
    <location>
        <begin position="164"/>
        <end position="185"/>
    </location>
</feature>
<proteinExistence type="predicted"/>
<keyword evidence="1" id="KW-0472">Membrane</keyword>
<keyword evidence="1" id="KW-0812">Transmembrane</keyword>
<reference evidence="2" key="1">
    <citation type="journal article" date="2020" name="Nature">
        <title>Giant virus diversity and host interactions through global metagenomics.</title>
        <authorList>
            <person name="Schulz F."/>
            <person name="Roux S."/>
            <person name="Paez-Espino D."/>
            <person name="Jungbluth S."/>
            <person name="Walsh D.A."/>
            <person name="Denef V.J."/>
            <person name="McMahon K.D."/>
            <person name="Konstantinidis K.T."/>
            <person name="Eloe-Fadrosh E.A."/>
            <person name="Kyrpides N.C."/>
            <person name="Woyke T."/>
        </authorList>
    </citation>
    <scope>NUCLEOTIDE SEQUENCE</scope>
    <source>
        <strain evidence="2">GVMAG-M-3300025890-48</strain>
    </source>
</reference>
<sequence length="313" mass="35381">MSSSPQLSQEVIKESNQRQETTLRNIQNLQEMEKSLYSQLEASSANGGDNHVQLVKKINELSQMRVSMFEELDSMYKGVQGRVMQSRNDLVDQMIVTNVVENELNATKKSLNALKNNENSKMRMVEINTYYSKQYRAQTDVMKLVILTSGILFILIVLSKKGFVPSNIASGLIAITCVVGGFFVVRKIFDINSRSNMNFDEYEWSWNPAAVKPTVIKYDEAQLLGAATSLKDDAHSFAKDIGIGCVGESCCSSDMTFDKKTEKCVVVHDRHASKEGFSNNIEYMEDRTPISPWTEKQTTVIPFNNSKDNYVRF</sequence>